<proteinExistence type="predicted"/>
<gene>
    <name evidence="2" type="ORF">E2562_026889</name>
</gene>
<keyword evidence="3" id="KW-1185">Reference proteome</keyword>
<dbReference type="AlphaFoldDB" id="A0A6G1EPR1"/>
<protein>
    <submittedName>
        <fullName evidence="2">Uncharacterized protein</fullName>
    </submittedName>
</protein>
<reference evidence="2 3" key="1">
    <citation type="submission" date="2019-11" db="EMBL/GenBank/DDBJ databases">
        <title>Whole genome sequence of Oryza granulata.</title>
        <authorList>
            <person name="Li W."/>
        </authorList>
    </citation>
    <scope>NUCLEOTIDE SEQUENCE [LARGE SCALE GENOMIC DNA]</scope>
    <source>
        <strain evidence="3">cv. Menghai</strain>
        <tissue evidence="2">Leaf</tissue>
    </source>
</reference>
<comment type="caution">
    <text evidence="2">The sequence shown here is derived from an EMBL/GenBank/DDBJ whole genome shotgun (WGS) entry which is preliminary data.</text>
</comment>
<dbReference type="EMBL" id="SPHZ02000003">
    <property type="protein sequence ID" value="KAF0926575.1"/>
    <property type="molecule type" value="Genomic_DNA"/>
</dbReference>
<feature type="compositionally biased region" description="Low complexity" evidence="1">
    <location>
        <begin position="9"/>
        <end position="20"/>
    </location>
</feature>
<sequence length="71" mass="7519">MAMGSGDSPGRQRWRGGPPRSLLGKEELMLPNLGLAWREHIQAALGGETEGCNGGVTVVGRLGKRQYGDGE</sequence>
<name>A0A6G1EPR1_9ORYZ</name>
<evidence type="ECO:0000313" key="3">
    <source>
        <dbReference type="Proteomes" id="UP000479710"/>
    </source>
</evidence>
<accession>A0A6G1EPR1</accession>
<organism evidence="2 3">
    <name type="scientific">Oryza meyeriana var. granulata</name>
    <dbReference type="NCBI Taxonomy" id="110450"/>
    <lineage>
        <taxon>Eukaryota</taxon>
        <taxon>Viridiplantae</taxon>
        <taxon>Streptophyta</taxon>
        <taxon>Embryophyta</taxon>
        <taxon>Tracheophyta</taxon>
        <taxon>Spermatophyta</taxon>
        <taxon>Magnoliopsida</taxon>
        <taxon>Liliopsida</taxon>
        <taxon>Poales</taxon>
        <taxon>Poaceae</taxon>
        <taxon>BOP clade</taxon>
        <taxon>Oryzoideae</taxon>
        <taxon>Oryzeae</taxon>
        <taxon>Oryzinae</taxon>
        <taxon>Oryza</taxon>
        <taxon>Oryza meyeriana</taxon>
    </lineage>
</organism>
<feature type="region of interest" description="Disordered" evidence="1">
    <location>
        <begin position="1"/>
        <end position="23"/>
    </location>
</feature>
<dbReference type="Proteomes" id="UP000479710">
    <property type="component" value="Unassembled WGS sequence"/>
</dbReference>
<evidence type="ECO:0000313" key="2">
    <source>
        <dbReference type="EMBL" id="KAF0926575.1"/>
    </source>
</evidence>
<evidence type="ECO:0000256" key="1">
    <source>
        <dbReference type="SAM" id="MobiDB-lite"/>
    </source>
</evidence>